<gene>
    <name evidence="1" type="ORF">HMPREF1991_02981</name>
</gene>
<evidence type="ECO:0000313" key="2">
    <source>
        <dbReference type="Proteomes" id="UP000027442"/>
    </source>
</evidence>
<accession>A0A069QE52</accession>
<dbReference type="Proteomes" id="UP000027442">
    <property type="component" value="Unassembled WGS sequence"/>
</dbReference>
<sequence length="81" mass="9785">MLCQLQRFFQEARQHLSTFSPFHFLPFPIFSPFHLSHFFTFSPFHFFLFPIFSPFYPFTFSPFPPFTLSPFPLKPLPLYVN</sequence>
<protein>
    <submittedName>
        <fullName evidence="1">Uncharacterized protein</fullName>
    </submittedName>
</protein>
<proteinExistence type="predicted"/>
<reference evidence="1 2" key="1">
    <citation type="submission" date="2013-08" db="EMBL/GenBank/DDBJ databases">
        <authorList>
            <person name="Weinstock G."/>
            <person name="Sodergren E."/>
            <person name="Wylie T."/>
            <person name="Fulton L."/>
            <person name="Fulton R."/>
            <person name="Fronick C."/>
            <person name="O'Laughlin M."/>
            <person name="Godfrey J."/>
            <person name="Miner T."/>
            <person name="Herter B."/>
            <person name="Appelbaum E."/>
            <person name="Cordes M."/>
            <person name="Lek S."/>
            <person name="Wollam A."/>
            <person name="Pepin K.H."/>
            <person name="Palsikar V.B."/>
            <person name="Mitreva M."/>
            <person name="Wilson R.K."/>
        </authorList>
    </citation>
    <scope>NUCLEOTIDE SEQUENCE [LARGE SCALE GENOMIC DNA]</scope>
    <source>
        <strain evidence="1 2">ATCC 15930</strain>
    </source>
</reference>
<comment type="caution">
    <text evidence="1">The sequence shown here is derived from an EMBL/GenBank/DDBJ whole genome shotgun (WGS) entry which is preliminary data.</text>
</comment>
<dbReference type="PATRIC" id="fig|1122985.7.peg.3083"/>
<name>A0A069QE52_HOYLO</name>
<dbReference type="EMBL" id="JNGW01000129">
    <property type="protein sequence ID" value="KDR50957.1"/>
    <property type="molecule type" value="Genomic_DNA"/>
</dbReference>
<organism evidence="1 2">
    <name type="scientific">Hoylesella loescheii DSM 19665 = JCM 12249 = ATCC 15930</name>
    <dbReference type="NCBI Taxonomy" id="1122985"/>
    <lineage>
        <taxon>Bacteria</taxon>
        <taxon>Pseudomonadati</taxon>
        <taxon>Bacteroidota</taxon>
        <taxon>Bacteroidia</taxon>
        <taxon>Bacteroidales</taxon>
        <taxon>Prevotellaceae</taxon>
        <taxon>Hoylesella</taxon>
    </lineage>
</organism>
<dbReference type="AlphaFoldDB" id="A0A069QE52"/>
<keyword evidence="2" id="KW-1185">Reference proteome</keyword>
<evidence type="ECO:0000313" key="1">
    <source>
        <dbReference type="EMBL" id="KDR50957.1"/>
    </source>
</evidence>
<dbReference type="HOGENOM" id="CLU_2570939_0_0_10"/>